<proteinExistence type="predicted"/>
<dbReference type="Gene3D" id="1.20.120.450">
    <property type="entry name" value="dinb family like domain"/>
    <property type="match status" value="1"/>
</dbReference>
<protein>
    <submittedName>
        <fullName evidence="2">DinB family protein</fullName>
    </submittedName>
</protein>
<accession>A0A641APE3</accession>
<name>A0A641APE3_9ACTN</name>
<dbReference type="SUPFAM" id="SSF109854">
    <property type="entry name" value="DinB/YfiT-like putative metalloenzymes"/>
    <property type="match status" value="1"/>
</dbReference>
<reference evidence="2" key="1">
    <citation type="submission" date="2019-09" db="EMBL/GenBank/DDBJ databases">
        <authorList>
            <person name="Li J."/>
        </authorList>
    </citation>
    <scope>NUCLEOTIDE SEQUENCE [LARGE SCALE GENOMIC DNA]</scope>
    <source>
        <strain evidence="2">NRBC 14897</strain>
    </source>
</reference>
<evidence type="ECO:0000259" key="1">
    <source>
        <dbReference type="Pfam" id="PF12867"/>
    </source>
</evidence>
<organism evidence="2 3">
    <name type="scientific">Aeromicrobium fastidiosum</name>
    <dbReference type="NCBI Taxonomy" id="52699"/>
    <lineage>
        <taxon>Bacteria</taxon>
        <taxon>Bacillati</taxon>
        <taxon>Actinomycetota</taxon>
        <taxon>Actinomycetes</taxon>
        <taxon>Propionibacteriales</taxon>
        <taxon>Nocardioidaceae</taxon>
        <taxon>Aeromicrobium</taxon>
    </lineage>
</organism>
<keyword evidence="3" id="KW-1185">Reference proteome</keyword>
<sequence>MDIEPDTKDWTWVLEQPCPECGFDAGQVPATEVAVRVLATLPRWEAVLARPDAAERPTPGTWSPAEYACHVRDVFDVFARRVDLMLAEDDPAFDNWDQDVTAIEHDYAGQRASDVAPLLDESGRSAAATFAAVPDDAWGRTGRRSNGSIFTVETLALYFLHDVVHHLVDVRG</sequence>
<evidence type="ECO:0000313" key="3">
    <source>
        <dbReference type="Proteomes" id="UP001515100"/>
    </source>
</evidence>
<dbReference type="Proteomes" id="UP001515100">
    <property type="component" value="Unassembled WGS sequence"/>
</dbReference>
<dbReference type="EMBL" id="SDPP02000002">
    <property type="protein sequence ID" value="KAA1378115.1"/>
    <property type="molecule type" value="Genomic_DNA"/>
</dbReference>
<dbReference type="OrthoDB" id="3376896at2"/>
<evidence type="ECO:0000313" key="2">
    <source>
        <dbReference type="EMBL" id="KAA1378115.1"/>
    </source>
</evidence>
<dbReference type="RefSeq" id="WP_129183266.1">
    <property type="nucleotide sequence ID" value="NZ_JAGIOG010000001.1"/>
</dbReference>
<dbReference type="InterPro" id="IPR024775">
    <property type="entry name" value="DinB-like"/>
</dbReference>
<gene>
    <name evidence="2" type="ORF">ESP62_006950</name>
</gene>
<comment type="caution">
    <text evidence="2">The sequence shown here is derived from an EMBL/GenBank/DDBJ whole genome shotgun (WGS) entry which is preliminary data.</text>
</comment>
<feature type="domain" description="DinB-like" evidence="1">
    <location>
        <begin position="53"/>
        <end position="167"/>
    </location>
</feature>
<dbReference type="InterPro" id="IPR034660">
    <property type="entry name" value="DinB/YfiT-like"/>
</dbReference>
<dbReference type="Pfam" id="PF12867">
    <property type="entry name" value="DinB_2"/>
    <property type="match status" value="1"/>
</dbReference>
<dbReference type="AlphaFoldDB" id="A0A641APE3"/>